<dbReference type="AlphaFoldDB" id="A0A9D1Q716"/>
<accession>A0A9D1Q716</accession>
<feature type="transmembrane region" description="Helical" evidence="6">
    <location>
        <begin position="251"/>
        <end position="272"/>
    </location>
</feature>
<feature type="transmembrane region" description="Helical" evidence="6">
    <location>
        <begin position="279"/>
        <end position="302"/>
    </location>
</feature>
<evidence type="ECO:0000313" key="9">
    <source>
        <dbReference type="Proteomes" id="UP000823934"/>
    </source>
</evidence>
<evidence type="ECO:0000256" key="4">
    <source>
        <dbReference type="ARBA" id="ARBA00022989"/>
    </source>
</evidence>
<comment type="caution">
    <text evidence="8">The sequence shown here is derived from an EMBL/GenBank/DDBJ whole genome shotgun (WGS) entry which is preliminary data.</text>
</comment>
<sequence>MMNHRVTLDQVKAHYFSLLFREVRLLLRDKTLFFALFCYPLLVVIFYSALLSQGSIQQVPISIVDLDRTVASRALIQNIAATPEIMIEKRDNSLHDAKQSMLSGDVYGILLIPNDFEKQLLGNLSPEVTAFYNNQYMSLGSALQSGFVKTLTSVVADYQTETMLSQGYARAIAKEQLAPLKLETHTVFNPTLNYNYTLTNGIVPTLLQILIMMTMVYTITRDKDKSGGIAVPIAMANGSFVRYLVNKILPYLLWFLVVHMILDAVLILFFDLPVRGSLTILYVGTALFIVSAQLWAMIFALWLPKKVLNYGAASSFSSPAFGFIGLFFPRIAMSWYAYAWGAILPITWYSEIRLDQTIRGHELPYNLEPLLWLVLIGLVTFVVVVLRMWMLSKGAKRV</sequence>
<feature type="transmembrane region" description="Helical" evidence="6">
    <location>
        <begin position="31"/>
        <end position="50"/>
    </location>
</feature>
<evidence type="ECO:0000256" key="2">
    <source>
        <dbReference type="ARBA" id="ARBA00022475"/>
    </source>
</evidence>
<dbReference type="Gene3D" id="3.40.1710.10">
    <property type="entry name" value="abc type-2 transporter like domain"/>
    <property type="match status" value="1"/>
</dbReference>
<dbReference type="Proteomes" id="UP000823934">
    <property type="component" value="Unassembled WGS sequence"/>
</dbReference>
<dbReference type="Pfam" id="PF12698">
    <property type="entry name" value="ABC2_membrane_3"/>
    <property type="match status" value="1"/>
</dbReference>
<keyword evidence="4 6" id="KW-1133">Transmembrane helix</keyword>
<dbReference type="GO" id="GO:0140359">
    <property type="term" value="F:ABC-type transporter activity"/>
    <property type="evidence" value="ECO:0007669"/>
    <property type="project" value="InterPro"/>
</dbReference>
<evidence type="ECO:0000259" key="7">
    <source>
        <dbReference type="Pfam" id="PF12698"/>
    </source>
</evidence>
<feature type="transmembrane region" description="Helical" evidence="6">
    <location>
        <begin position="370"/>
        <end position="390"/>
    </location>
</feature>
<reference evidence="8" key="2">
    <citation type="submission" date="2021-04" db="EMBL/GenBank/DDBJ databases">
        <authorList>
            <person name="Gilroy R."/>
        </authorList>
    </citation>
    <scope>NUCLEOTIDE SEQUENCE</scope>
    <source>
        <strain evidence="8">CHK160-9182</strain>
    </source>
</reference>
<evidence type="ECO:0000256" key="3">
    <source>
        <dbReference type="ARBA" id="ARBA00022692"/>
    </source>
</evidence>
<feature type="transmembrane region" description="Helical" evidence="6">
    <location>
        <begin position="201"/>
        <end position="220"/>
    </location>
</feature>
<feature type="domain" description="ABC-2 type transporter transmembrane" evidence="7">
    <location>
        <begin position="32"/>
        <end position="385"/>
    </location>
</feature>
<evidence type="ECO:0000256" key="5">
    <source>
        <dbReference type="ARBA" id="ARBA00023136"/>
    </source>
</evidence>
<evidence type="ECO:0000313" key="8">
    <source>
        <dbReference type="EMBL" id="HIW07244.1"/>
    </source>
</evidence>
<keyword evidence="3 6" id="KW-0812">Transmembrane</keyword>
<dbReference type="InterPro" id="IPR013525">
    <property type="entry name" value="ABC2_TM"/>
</dbReference>
<keyword evidence="2" id="KW-1003">Cell membrane</keyword>
<dbReference type="InterPro" id="IPR051449">
    <property type="entry name" value="ABC-2_transporter_component"/>
</dbReference>
<comment type="subcellular location">
    <subcellularLocation>
        <location evidence="1">Cell membrane</location>
        <topology evidence="1">Multi-pass membrane protein</topology>
    </subcellularLocation>
</comment>
<dbReference type="GO" id="GO:0005886">
    <property type="term" value="C:plasma membrane"/>
    <property type="evidence" value="ECO:0007669"/>
    <property type="project" value="UniProtKB-SubCell"/>
</dbReference>
<protein>
    <submittedName>
        <fullName evidence="8">ABC transporter permease</fullName>
    </submittedName>
</protein>
<dbReference type="EMBL" id="DXHP01000175">
    <property type="protein sequence ID" value="HIW07244.1"/>
    <property type="molecule type" value="Genomic_DNA"/>
</dbReference>
<keyword evidence="5 6" id="KW-0472">Membrane</keyword>
<evidence type="ECO:0000256" key="6">
    <source>
        <dbReference type="SAM" id="Phobius"/>
    </source>
</evidence>
<reference evidence="8" key="1">
    <citation type="journal article" date="2021" name="PeerJ">
        <title>Extensive microbial diversity within the chicken gut microbiome revealed by metagenomics and culture.</title>
        <authorList>
            <person name="Gilroy R."/>
            <person name="Ravi A."/>
            <person name="Getino M."/>
            <person name="Pursley I."/>
            <person name="Horton D.L."/>
            <person name="Alikhan N.F."/>
            <person name="Baker D."/>
            <person name="Gharbi K."/>
            <person name="Hall N."/>
            <person name="Watson M."/>
            <person name="Adriaenssens E.M."/>
            <person name="Foster-Nyarko E."/>
            <person name="Jarju S."/>
            <person name="Secka A."/>
            <person name="Antonio M."/>
            <person name="Oren A."/>
            <person name="Chaudhuri R.R."/>
            <person name="La Ragione R."/>
            <person name="Hildebrand F."/>
            <person name="Pallen M.J."/>
        </authorList>
    </citation>
    <scope>NUCLEOTIDE SEQUENCE</scope>
    <source>
        <strain evidence="8">CHK160-9182</strain>
    </source>
</reference>
<feature type="transmembrane region" description="Helical" evidence="6">
    <location>
        <begin position="308"/>
        <end position="328"/>
    </location>
</feature>
<organism evidence="8 9">
    <name type="scientific">Candidatus Ignatzschineria merdigallinarum</name>
    <dbReference type="NCBI Taxonomy" id="2838621"/>
    <lineage>
        <taxon>Bacteria</taxon>
        <taxon>Pseudomonadati</taxon>
        <taxon>Pseudomonadota</taxon>
        <taxon>Gammaproteobacteria</taxon>
        <taxon>Cardiobacteriales</taxon>
        <taxon>Ignatzschineriaceae</taxon>
        <taxon>Ignatzschineria</taxon>
    </lineage>
</organism>
<dbReference type="PANTHER" id="PTHR30294">
    <property type="entry name" value="MEMBRANE COMPONENT OF ABC TRANSPORTER YHHJ-RELATED"/>
    <property type="match status" value="1"/>
</dbReference>
<gene>
    <name evidence="8" type="ORF">H9889_07985</name>
</gene>
<dbReference type="PANTHER" id="PTHR30294:SF47">
    <property type="entry name" value="INNER MEMBRANE TRANSPORT PERMEASE YHHJ"/>
    <property type="match status" value="1"/>
</dbReference>
<proteinExistence type="predicted"/>
<evidence type="ECO:0000256" key="1">
    <source>
        <dbReference type="ARBA" id="ARBA00004651"/>
    </source>
</evidence>
<name>A0A9D1Q716_9GAMM</name>